<dbReference type="Proteomes" id="UP000297998">
    <property type="component" value="Unassembled WGS sequence"/>
</dbReference>
<comment type="caution">
    <text evidence="1">The sequence shown here is derived from an EMBL/GenBank/DDBJ whole genome shotgun (WGS) entry which is preliminary data.</text>
</comment>
<protein>
    <submittedName>
        <fullName evidence="1">Uncharacterized protein</fullName>
    </submittedName>
</protein>
<name>A0A4Z1BFA9_9FLAO</name>
<dbReference type="EMBL" id="SRPE01000012">
    <property type="protein sequence ID" value="TGN23072.1"/>
    <property type="molecule type" value="Genomic_DNA"/>
</dbReference>
<evidence type="ECO:0000313" key="2">
    <source>
        <dbReference type="Proteomes" id="UP000297998"/>
    </source>
</evidence>
<organism evidence="1 2">
    <name type="scientific">Empedobacter tilapiae</name>
    <dbReference type="NCBI Taxonomy" id="2491114"/>
    <lineage>
        <taxon>Bacteria</taxon>
        <taxon>Pseudomonadati</taxon>
        <taxon>Bacteroidota</taxon>
        <taxon>Flavobacteriia</taxon>
        <taxon>Flavobacteriales</taxon>
        <taxon>Weeksellaceae</taxon>
        <taxon>Empedobacter</taxon>
    </lineage>
</organism>
<gene>
    <name evidence="1" type="ORF">E4J94_15120</name>
</gene>
<dbReference type="AlphaFoldDB" id="A0A4Z1BFA9"/>
<accession>A0A4Z1BFA9</accession>
<dbReference type="RefSeq" id="WP_135836629.1">
    <property type="nucleotide sequence ID" value="NZ_SRPE01000012.1"/>
</dbReference>
<keyword evidence="2" id="KW-1185">Reference proteome</keyword>
<proteinExistence type="predicted"/>
<reference evidence="1 2" key="1">
    <citation type="submission" date="2019-03" db="EMBL/GenBank/DDBJ databases">
        <title>Empedobacter tilapiae sp. nov., isolated from an intestine of Nile tilapia Oreochromis niloticus.</title>
        <authorList>
            <person name="Kim Y.-O."/>
            <person name="Yoon J.-H."/>
        </authorList>
    </citation>
    <scope>NUCLEOTIDE SEQUENCE [LARGE SCALE GENOMIC DNA]</scope>
    <source>
        <strain evidence="1 2">MRS2</strain>
    </source>
</reference>
<evidence type="ECO:0000313" key="1">
    <source>
        <dbReference type="EMBL" id="TGN23072.1"/>
    </source>
</evidence>
<sequence length="123" mass="14489">MNNLKDFMIDVSIKLLETEYSKSSIIKYLENISILNIEYTSNGCYINLNHKNSNLEMESFNKNISQDELLFDALELINKDKNLLCEISTSIIHNKIIYIEIWNKLGHEISEIPENYTLNKKWQ</sequence>